<name>A0A699T5H9_TANCI</name>
<accession>A0A699T5H9</accession>
<protein>
    <submittedName>
        <fullName evidence="1">Uncharacterized protein</fullName>
    </submittedName>
</protein>
<sequence length="201" mass="19959">ARVLREAGVDVALALGHGPEVVLGGVKRALVYAQVAVVHARVAGLDAVRVALKGGLGGAPAAQVEDARAFHRQLGAALAAHHGLQAGLVAARKGERGGVRKAGPAPQRPNAGGAGIGAVHGVVAGARQRANQEARPVGALPLIAIVHERSGKARVAAHVGRGLAVARVGLSDGFAISHQVAIHQLLGGGNGADELALGARN</sequence>
<comment type="caution">
    <text evidence="1">The sequence shown here is derived from an EMBL/GenBank/DDBJ whole genome shotgun (WGS) entry which is preliminary data.</text>
</comment>
<dbReference type="AlphaFoldDB" id="A0A699T5H9"/>
<organism evidence="1">
    <name type="scientific">Tanacetum cinerariifolium</name>
    <name type="common">Dalmatian daisy</name>
    <name type="synonym">Chrysanthemum cinerariifolium</name>
    <dbReference type="NCBI Taxonomy" id="118510"/>
    <lineage>
        <taxon>Eukaryota</taxon>
        <taxon>Viridiplantae</taxon>
        <taxon>Streptophyta</taxon>
        <taxon>Embryophyta</taxon>
        <taxon>Tracheophyta</taxon>
        <taxon>Spermatophyta</taxon>
        <taxon>Magnoliopsida</taxon>
        <taxon>eudicotyledons</taxon>
        <taxon>Gunneridae</taxon>
        <taxon>Pentapetalae</taxon>
        <taxon>asterids</taxon>
        <taxon>campanulids</taxon>
        <taxon>Asterales</taxon>
        <taxon>Asteraceae</taxon>
        <taxon>Asteroideae</taxon>
        <taxon>Anthemideae</taxon>
        <taxon>Anthemidinae</taxon>
        <taxon>Tanacetum</taxon>
    </lineage>
</organism>
<proteinExistence type="predicted"/>
<feature type="non-terminal residue" evidence="1">
    <location>
        <position position="1"/>
    </location>
</feature>
<dbReference type="EMBL" id="BKCJ011210024">
    <property type="protein sequence ID" value="GFD04196.1"/>
    <property type="molecule type" value="Genomic_DNA"/>
</dbReference>
<reference evidence="1" key="1">
    <citation type="journal article" date="2019" name="Sci. Rep.">
        <title>Draft genome of Tanacetum cinerariifolium, the natural source of mosquito coil.</title>
        <authorList>
            <person name="Yamashiro T."/>
            <person name="Shiraishi A."/>
            <person name="Satake H."/>
            <person name="Nakayama K."/>
        </authorList>
    </citation>
    <scope>NUCLEOTIDE SEQUENCE</scope>
</reference>
<evidence type="ECO:0000313" key="1">
    <source>
        <dbReference type="EMBL" id="GFD04196.1"/>
    </source>
</evidence>
<feature type="non-terminal residue" evidence="1">
    <location>
        <position position="201"/>
    </location>
</feature>
<gene>
    <name evidence="1" type="ORF">Tci_876165</name>
</gene>